<dbReference type="PANTHER" id="PTHR43003">
    <property type="entry name" value="DNA-3-METHYLADENINE GLYCOSYLASE"/>
    <property type="match status" value="1"/>
</dbReference>
<dbReference type="EMBL" id="CP142149">
    <property type="protein sequence ID" value="WSE32408.1"/>
    <property type="molecule type" value="Genomic_DNA"/>
</dbReference>
<name>A0ABZ1IFD0_9PSEU</name>
<dbReference type="Gene3D" id="1.10.340.30">
    <property type="entry name" value="Hypothetical protein, domain 2"/>
    <property type="match status" value="1"/>
</dbReference>
<sequence>MKLGLHARDLPVLVGTGVTEAELAYGHLVERDPVLCRLVHRFGRPEPFSRREEAGLGDHFSALVRYCGARQFRAPSVSPVYAQICRASGGHPSPAVVAELGAGRLTALGVPCADADRLVRLARAQLAGDLDLDLLAGRNDHQVREILARYGIPREMADLFLIRRLHRPDVLPVDDPVLAPVIRRIWAGGSAGEGFGRQWAPFRTYAAALLWEVAQAGPPPGGGKLRGQR</sequence>
<evidence type="ECO:0000256" key="2">
    <source>
        <dbReference type="ARBA" id="ARBA00023204"/>
    </source>
</evidence>
<dbReference type="RefSeq" id="WP_326835215.1">
    <property type="nucleotide sequence ID" value="NZ_CP142149.1"/>
</dbReference>
<accession>A0ABZ1IFD0</accession>
<protein>
    <recommendedName>
        <fullName evidence="5">DNA-3-methyladenine glycosylase 2 family protein</fullName>
    </recommendedName>
</protein>
<dbReference type="InterPro" id="IPR051912">
    <property type="entry name" value="Alkylbase_DNA_Glycosylase/TA"/>
</dbReference>
<evidence type="ECO:0008006" key="5">
    <source>
        <dbReference type="Google" id="ProtNLM"/>
    </source>
</evidence>
<gene>
    <name evidence="3" type="ORF">VSH64_09865</name>
</gene>
<dbReference type="InterPro" id="IPR011257">
    <property type="entry name" value="DNA_glycosylase"/>
</dbReference>
<dbReference type="Gene3D" id="1.10.1670.40">
    <property type="match status" value="1"/>
</dbReference>
<evidence type="ECO:0000256" key="1">
    <source>
        <dbReference type="ARBA" id="ARBA00022763"/>
    </source>
</evidence>
<dbReference type="PANTHER" id="PTHR43003:SF5">
    <property type="entry name" value="DNA-3-METHYLADENINE GLYCOSYLASE"/>
    <property type="match status" value="1"/>
</dbReference>
<keyword evidence="4" id="KW-1185">Reference proteome</keyword>
<evidence type="ECO:0000313" key="4">
    <source>
        <dbReference type="Proteomes" id="UP001330812"/>
    </source>
</evidence>
<keyword evidence="2" id="KW-0234">DNA repair</keyword>
<dbReference type="Proteomes" id="UP001330812">
    <property type="component" value="Chromosome"/>
</dbReference>
<reference evidence="3 4" key="1">
    <citation type="journal article" date="2015" name="Int. J. Syst. Evol. Microbiol.">
        <title>Amycolatopsis rhabdoformis sp. nov., an actinomycete isolated from a tropical forest soil.</title>
        <authorList>
            <person name="Souza W.R."/>
            <person name="Silva R.E."/>
            <person name="Goodfellow M."/>
            <person name="Busarakam K."/>
            <person name="Figueiro F.S."/>
            <person name="Ferreira D."/>
            <person name="Rodrigues-Filho E."/>
            <person name="Moraes L.A.B."/>
            <person name="Zucchi T.D."/>
        </authorList>
    </citation>
    <scope>NUCLEOTIDE SEQUENCE [LARGE SCALE GENOMIC DNA]</scope>
    <source>
        <strain evidence="3 4">NCIMB 14900</strain>
    </source>
</reference>
<dbReference type="SUPFAM" id="SSF48150">
    <property type="entry name" value="DNA-glycosylase"/>
    <property type="match status" value="1"/>
</dbReference>
<evidence type="ECO:0000313" key="3">
    <source>
        <dbReference type="EMBL" id="WSE32408.1"/>
    </source>
</evidence>
<proteinExistence type="predicted"/>
<organism evidence="3 4">
    <name type="scientific">Amycolatopsis rhabdoformis</name>
    <dbReference type="NCBI Taxonomy" id="1448059"/>
    <lineage>
        <taxon>Bacteria</taxon>
        <taxon>Bacillati</taxon>
        <taxon>Actinomycetota</taxon>
        <taxon>Actinomycetes</taxon>
        <taxon>Pseudonocardiales</taxon>
        <taxon>Pseudonocardiaceae</taxon>
        <taxon>Amycolatopsis</taxon>
    </lineage>
</organism>
<keyword evidence="1" id="KW-0227">DNA damage</keyword>